<sequence length="148" mass="16282">MVDLTNNIQLLLDQVVKYRGFSADTFHLLKFTKVEKGLIECEVKVEKELTNTYGVVHGGCIATILDGLGAFCFVSTQDEFQFGFTVNLNINYIAGASIGETIICKSEVDKITKSLAFIKLTAERKDGTLLSNASAIYKVPPQKPKSKL</sequence>
<reference evidence="5" key="1">
    <citation type="journal article" date="2011" name="Genome Biol.">
        <title>Comparative genomics of the social amoebae Dictyostelium discoideum and Dictyostelium purpureum.</title>
        <authorList>
            <consortium name="US DOE Joint Genome Institute (JGI-PGF)"/>
            <person name="Sucgang R."/>
            <person name="Kuo A."/>
            <person name="Tian X."/>
            <person name="Salerno W."/>
            <person name="Parikh A."/>
            <person name="Feasley C.L."/>
            <person name="Dalin E."/>
            <person name="Tu H."/>
            <person name="Huang E."/>
            <person name="Barry K."/>
            <person name="Lindquist E."/>
            <person name="Shapiro H."/>
            <person name="Bruce D."/>
            <person name="Schmutz J."/>
            <person name="Salamov A."/>
            <person name="Fey P."/>
            <person name="Gaudet P."/>
            <person name="Anjard C."/>
            <person name="Babu M.M."/>
            <person name="Basu S."/>
            <person name="Bushmanova Y."/>
            <person name="van der Wel H."/>
            <person name="Katoh-Kurasawa M."/>
            <person name="Dinh C."/>
            <person name="Coutinho P.M."/>
            <person name="Saito T."/>
            <person name="Elias M."/>
            <person name="Schaap P."/>
            <person name="Kay R.R."/>
            <person name="Henrissat B."/>
            <person name="Eichinger L."/>
            <person name="Rivero F."/>
            <person name="Putnam N.H."/>
            <person name="West C.M."/>
            <person name="Loomis W.F."/>
            <person name="Chisholm R.L."/>
            <person name="Shaulsky G."/>
            <person name="Strassmann J.E."/>
            <person name="Queller D.C."/>
            <person name="Kuspa A."/>
            <person name="Grigoriev I.V."/>
        </authorList>
    </citation>
    <scope>NUCLEOTIDE SEQUENCE [LARGE SCALE GENOMIC DNA]</scope>
    <source>
        <strain evidence="5">QSDP1</strain>
    </source>
</reference>
<dbReference type="Gene3D" id="3.10.129.10">
    <property type="entry name" value="Hotdog Thioesterase"/>
    <property type="match status" value="1"/>
</dbReference>
<dbReference type="AlphaFoldDB" id="F0ZTN7"/>
<evidence type="ECO:0000313" key="4">
    <source>
        <dbReference type="EMBL" id="EGC32678.1"/>
    </source>
</evidence>
<name>F0ZTN7_DICPU</name>
<dbReference type="InterPro" id="IPR006683">
    <property type="entry name" value="Thioestr_dom"/>
</dbReference>
<proteinExistence type="inferred from homology"/>
<dbReference type="eggNOG" id="KOG3328">
    <property type="taxonomic scope" value="Eukaryota"/>
</dbReference>
<dbReference type="RefSeq" id="XP_003290781.1">
    <property type="nucleotide sequence ID" value="XM_003290733.1"/>
</dbReference>
<dbReference type="STRING" id="5786.F0ZTN7"/>
<evidence type="ECO:0000259" key="3">
    <source>
        <dbReference type="Pfam" id="PF03061"/>
    </source>
</evidence>
<evidence type="ECO:0000313" key="5">
    <source>
        <dbReference type="Proteomes" id="UP000001064"/>
    </source>
</evidence>
<dbReference type="OMA" id="GETIICK"/>
<comment type="similarity">
    <text evidence="1">Belongs to the thioesterase PaaI family.</text>
</comment>
<evidence type="ECO:0000256" key="2">
    <source>
        <dbReference type="ARBA" id="ARBA00022801"/>
    </source>
</evidence>
<gene>
    <name evidence="4" type="ORF">DICPUDRAFT_81498</name>
</gene>
<dbReference type="OrthoDB" id="46529at2759"/>
<dbReference type="InterPro" id="IPR039298">
    <property type="entry name" value="ACOT13"/>
</dbReference>
<dbReference type="VEuPathDB" id="AmoebaDB:DICPUDRAFT_81498"/>
<dbReference type="FunFam" id="3.10.129.10:FF:000088">
    <property type="entry name" value="Putative esterase F42H10.6"/>
    <property type="match status" value="1"/>
</dbReference>
<dbReference type="Proteomes" id="UP000001064">
    <property type="component" value="Unassembled WGS sequence"/>
</dbReference>
<dbReference type="EMBL" id="GL871180">
    <property type="protein sequence ID" value="EGC32678.1"/>
    <property type="molecule type" value="Genomic_DNA"/>
</dbReference>
<accession>F0ZTN7</accession>
<dbReference type="SUPFAM" id="SSF54637">
    <property type="entry name" value="Thioesterase/thiol ester dehydrase-isomerase"/>
    <property type="match status" value="1"/>
</dbReference>
<dbReference type="InParanoid" id="F0ZTN7"/>
<dbReference type="KEGG" id="dpp:DICPUDRAFT_81498"/>
<dbReference type="GO" id="GO:0047617">
    <property type="term" value="F:fatty acyl-CoA hydrolase activity"/>
    <property type="evidence" value="ECO:0000318"/>
    <property type="project" value="GO_Central"/>
</dbReference>
<keyword evidence="2" id="KW-0378">Hydrolase</keyword>
<dbReference type="InterPro" id="IPR003736">
    <property type="entry name" value="PAAI_dom"/>
</dbReference>
<feature type="domain" description="Thioesterase" evidence="3">
    <location>
        <begin position="53"/>
        <end position="129"/>
    </location>
</feature>
<keyword evidence="5" id="KW-1185">Reference proteome</keyword>
<dbReference type="CDD" id="cd03443">
    <property type="entry name" value="PaaI_thioesterase"/>
    <property type="match status" value="1"/>
</dbReference>
<organism evidence="4 5">
    <name type="scientific">Dictyostelium purpureum</name>
    <name type="common">Slime mold</name>
    <dbReference type="NCBI Taxonomy" id="5786"/>
    <lineage>
        <taxon>Eukaryota</taxon>
        <taxon>Amoebozoa</taxon>
        <taxon>Evosea</taxon>
        <taxon>Eumycetozoa</taxon>
        <taxon>Dictyostelia</taxon>
        <taxon>Dictyosteliales</taxon>
        <taxon>Dictyosteliaceae</taxon>
        <taxon>Dictyostelium</taxon>
    </lineage>
</organism>
<dbReference type="InterPro" id="IPR029069">
    <property type="entry name" value="HotDog_dom_sf"/>
</dbReference>
<evidence type="ECO:0000256" key="1">
    <source>
        <dbReference type="ARBA" id="ARBA00008324"/>
    </source>
</evidence>
<dbReference type="PANTHER" id="PTHR21660:SF10">
    <property type="entry name" value="THIOESTERASE SUPERFAMILY PROTEIN"/>
    <property type="match status" value="1"/>
</dbReference>
<dbReference type="GeneID" id="10508481"/>
<protein>
    <recommendedName>
        <fullName evidence="3">Thioesterase domain-containing protein</fullName>
    </recommendedName>
</protein>
<dbReference type="PANTHER" id="PTHR21660">
    <property type="entry name" value="THIOESTERASE SUPERFAMILY MEMBER-RELATED"/>
    <property type="match status" value="1"/>
</dbReference>
<dbReference type="NCBIfam" id="TIGR00369">
    <property type="entry name" value="unchar_dom_1"/>
    <property type="match status" value="1"/>
</dbReference>
<dbReference type="Pfam" id="PF03061">
    <property type="entry name" value="4HBT"/>
    <property type="match status" value="1"/>
</dbReference>